<accession>A0A481YV45</accession>
<dbReference type="SMART" id="SM00433">
    <property type="entry name" value="TOP2c"/>
    <property type="match status" value="1"/>
</dbReference>
<feature type="active site" description="O-(5'-phospho-DNA)-tyrosine intermediate" evidence="16">
    <location>
        <position position="789"/>
    </location>
</feature>
<dbReference type="Pfam" id="PF16898">
    <property type="entry name" value="TOPRIM_C"/>
    <property type="match status" value="1"/>
</dbReference>
<evidence type="ECO:0000256" key="6">
    <source>
        <dbReference type="ARBA" id="ARBA00012895"/>
    </source>
</evidence>
<dbReference type="InterPro" id="IPR013760">
    <property type="entry name" value="Topo_IIA-like_dom_sf"/>
</dbReference>
<dbReference type="GO" id="GO:0003918">
    <property type="term" value="F:DNA topoisomerase type II (double strand cut, ATP-hydrolyzing) activity"/>
    <property type="evidence" value="ECO:0007669"/>
    <property type="project" value="UniProtKB-EC"/>
</dbReference>
<keyword evidence="9" id="KW-0547">Nucleotide-binding</keyword>
<dbReference type="EMBL" id="MK500342">
    <property type="protein sequence ID" value="QBK87068.1"/>
    <property type="molecule type" value="Genomic_DNA"/>
</dbReference>
<comment type="catalytic activity">
    <reaction evidence="1 16">
        <text>ATP-dependent breakage, passage and rejoining of double-stranded DNA.</text>
        <dbReference type="EC" id="5.6.2.2"/>
    </reaction>
</comment>
<dbReference type="PANTHER" id="PTHR10169">
    <property type="entry name" value="DNA TOPOISOMERASE/GYRASE"/>
    <property type="match status" value="1"/>
</dbReference>
<evidence type="ECO:0000256" key="1">
    <source>
        <dbReference type="ARBA" id="ARBA00000185"/>
    </source>
</evidence>
<proteinExistence type="inferred from homology"/>
<evidence type="ECO:0000256" key="2">
    <source>
        <dbReference type="ARBA" id="ARBA00001913"/>
    </source>
</evidence>
<keyword evidence="10" id="KW-0067">ATP-binding</keyword>
<dbReference type="Pfam" id="PF00521">
    <property type="entry name" value="DNA_topoisoIV"/>
    <property type="match status" value="1"/>
</dbReference>
<dbReference type="Gene3D" id="3.40.50.670">
    <property type="match status" value="1"/>
</dbReference>
<dbReference type="Pfam" id="PF00204">
    <property type="entry name" value="DNA_gyraseB"/>
    <property type="match status" value="1"/>
</dbReference>
<comment type="similarity">
    <text evidence="5">Belongs to the type II topoisomerase family.</text>
</comment>
<evidence type="ECO:0000256" key="16">
    <source>
        <dbReference type="PROSITE-ProRule" id="PRU01384"/>
    </source>
</evidence>
<dbReference type="InterPro" id="IPR014721">
    <property type="entry name" value="Ribsml_uS5_D2-typ_fold_subgr"/>
</dbReference>
<evidence type="ECO:0000256" key="7">
    <source>
        <dbReference type="ARBA" id="ARBA00019635"/>
    </source>
</evidence>
<evidence type="ECO:0000256" key="3">
    <source>
        <dbReference type="ARBA" id="ARBA00001936"/>
    </source>
</evidence>
<evidence type="ECO:0000256" key="11">
    <source>
        <dbReference type="ARBA" id="ARBA00022842"/>
    </source>
</evidence>
<comment type="cofactor">
    <cofactor evidence="2">
        <name>Ca(2+)</name>
        <dbReference type="ChEBI" id="CHEBI:29108"/>
    </cofactor>
</comment>
<evidence type="ECO:0000256" key="12">
    <source>
        <dbReference type="ARBA" id="ARBA00023029"/>
    </source>
</evidence>
<dbReference type="GO" id="GO:0046872">
    <property type="term" value="F:metal ion binding"/>
    <property type="evidence" value="ECO:0007669"/>
    <property type="project" value="UniProtKB-KW"/>
</dbReference>
<dbReference type="PANTHER" id="PTHR10169:SF38">
    <property type="entry name" value="DNA TOPOISOMERASE 2"/>
    <property type="match status" value="1"/>
</dbReference>
<dbReference type="Gene3D" id="3.30.230.10">
    <property type="match status" value="1"/>
</dbReference>
<sequence length="1153" mass="126829">MSGQRLNAFQHALKRPEVYIGSVKTRTSEEWVYDGAERKIVQKEIGYNPGLVRIVVEILSNAIDNKWRSEQTAGAPRMTKIGLTADRETGEIAVWNDGAPISAERRTYDYTDPVTQEVTTSDLYPAELYFGYMLAGTNYDDTEDRKTSGRNGMGAKAANVFSKQFTVEHACPASKTKLVLRYAENAKTRFPPTVKAYRKATGYTKVSFVPDYAYFGYPGLDSAFESVLAKLAHDTAMITGLKVAYNGAKIEVRTLEHYAAFYYPGASMLRHATEGGDEAVLVDTGADPDDATSTEVQHVSFVNGIHTQAGGVHVKAWQNAYIAEYVKLYNRKAKPAKTAKTSARDVYPFLALFVRCEVTNPAFGSPTKDLLTSPVPETVKLDKKGFDKMSKWAFVARLAANLADKENRRSRCDTVGKRILGFGSKADDANWAGTKRSAQCTLFITEGQSAKTFAVGGIASVANGADRYGAFAVKGKFINVTNNTARAVRENKEVQALIKILGLERGRDYGDPANFARLRYGKVNVLADADWDGIHIRGLISNFFKAEFPSLWKTDLPFFDSMSTPVTEVRVKGQTEPLYFYSMAAYDKFQAARGSDVRSVLYIKGLGTMQPAQARREFRDPKTITYIAEHTADEDLRMQVGFDKAHSTTRKDMICRELDRRAADGPADVQYEGTMTLSEFVDKHLIIYHCVAVPRAIPSLFDGLKVSQRKILYGCFLKFAKKADPVKVVQLAGSISETAGYHHGEVSLQNALVKMAQGFVGSNNIPFLQNKGQFGSRRTGGSDAAAARYLFTALEPLTAATFHAGDFSLLGRVVEDGAVVEPTFYFPVLPVILANGANGIGSGFSTTIPAYNPADLVAWIRAWLGDPRAAAQLPPLVPWYRGFTGRIALAPAASGPAKGWVSEGVLERVGKQASGGSSRASGGSWAVTELPIGVWIDTFKEHLEAFASTKGGITSLSSYCTLNTVKFRFRAAKNFVPDVDTAGNMSILRKSHSLKNMVALNENGRPTRYDAPEDILRAFCPPRLRMYEARREHFLAARAKELRVAENRCRYVRAVVSGQVAMVQEEKALEDNLLRLGLSHVDGSFQYLHGMPIRHVTAKAKADELDAKAVKIRGAIADLRATNAKDLWRRDLDKFAAEYGAFLKKSAKRDDTP</sequence>
<dbReference type="GO" id="GO:0003677">
    <property type="term" value="F:DNA binding"/>
    <property type="evidence" value="ECO:0007669"/>
    <property type="project" value="UniProtKB-UniRule"/>
</dbReference>
<dbReference type="InterPro" id="IPR031660">
    <property type="entry name" value="TOPRIM_C"/>
</dbReference>
<dbReference type="PRINTS" id="PR00418">
    <property type="entry name" value="TPI2FAMILY"/>
</dbReference>
<name>A0A481YV45_9VIRU</name>
<dbReference type="InterPro" id="IPR001154">
    <property type="entry name" value="TopoII_euk"/>
</dbReference>
<dbReference type="PRINTS" id="PR01158">
    <property type="entry name" value="TOPISMRASEII"/>
</dbReference>
<dbReference type="GO" id="GO:0005524">
    <property type="term" value="F:ATP binding"/>
    <property type="evidence" value="ECO:0007669"/>
    <property type="project" value="UniProtKB-KW"/>
</dbReference>
<organism evidence="18">
    <name type="scientific">Marseillevirus LCMAC103</name>
    <dbReference type="NCBI Taxonomy" id="2506604"/>
    <lineage>
        <taxon>Viruses</taxon>
        <taxon>Varidnaviria</taxon>
        <taxon>Bamfordvirae</taxon>
        <taxon>Nucleocytoviricota</taxon>
        <taxon>Megaviricetes</taxon>
        <taxon>Pimascovirales</taxon>
        <taxon>Pimascovirales incertae sedis</taxon>
        <taxon>Marseilleviridae</taxon>
    </lineage>
</organism>
<evidence type="ECO:0000256" key="5">
    <source>
        <dbReference type="ARBA" id="ARBA00011080"/>
    </source>
</evidence>
<dbReference type="InterPro" id="IPR013757">
    <property type="entry name" value="Topo_IIA_A_a_sf"/>
</dbReference>
<dbReference type="EC" id="5.6.2.2" evidence="6"/>
<dbReference type="InterPro" id="IPR050634">
    <property type="entry name" value="DNA_Topoisomerase_II"/>
</dbReference>
<dbReference type="InterPro" id="IPR013758">
    <property type="entry name" value="Topo_IIA_A/C_ab"/>
</dbReference>
<dbReference type="SUPFAM" id="SSF55874">
    <property type="entry name" value="ATPase domain of HSP90 chaperone/DNA topoisomerase II/histidine kinase"/>
    <property type="match status" value="1"/>
</dbReference>
<dbReference type="InterPro" id="IPR020568">
    <property type="entry name" value="Ribosomal_Su5_D2-typ_SF"/>
</dbReference>
<dbReference type="Gene3D" id="3.30.1360.40">
    <property type="match status" value="1"/>
</dbReference>
<feature type="domain" description="Topo IIA-type catalytic" evidence="17">
    <location>
        <begin position="697"/>
        <end position="1132"/>
    </location>
</feature>
<dbReference type="InterPro" id="IPR013506">
    <property type="entry name" value="Topo_IIA_bsu_dom2"/>
</dbReference>
<gene>
    <name evidence="18" type="ORF">LCMAC103_04120</name>
</gene>
<comment type="cofactor">
    <cofactor evidence="3">
        <name>Mn(2+)</name>
        <dbReference type="ChEBI" id="CHEBI:29035"/>
    </cofactor>
</comment>
<dbReference type="Gene3D" id="1.10.268.10">
    <property type="entry name" value="Topoisomerase, domain 3"/>
    <property type="match status" value="1"/>
</dbReference>
<keyword evidence="12 16" id="KW-0799">Topoisomerase</keyword>
<dbReference type="SUPFAM" id="SSF56719">
    <property type="entry name" value="Type II DNA topoisomerase"/>
    <property type="match status" value="1"/>
</dbReference>
<dbReference type="PROSITE" id="PS52040">
    <property type="entry name" value="TOPO_IIA"/>
    <property type="match status" value="1"/>
</dbReference>
<dbReference type="SMART" id="SM00434">
    <property type="entry name" value="TOP4c"/>
    <property type="match status" value="1"/>
</dbReference>
<evidence type="ECO:0000256" key="14">
    <source>
        <dbReference type="ARBA" id="ARBA00023235"/>
    </source>
</evidence>
<protein>
    <recommendedName>
        <fullName evidence="7">DNA topoisomerase 2</fullName>
        <ecNumber evidence="6">5.6.2.2</ecNumber>
    </recommendedName>
    <alternativeName>
        <fullName evidence="15">DNA topoisomerase II</fullName>
    </alternativeName>
</protein>
<dbReference type="InterPro" id="IPR002205">
    <property type="entry name" value="Topo_IIA_dom_A"/>
</dbReference>
<keyword evidence="11" id="KW-0460">Magnesium</keyword>
<dbReference type="FunFam" id="3.40.50.670:FF:000001">
    <property type="entry name" value="DNA topoisomerase 2"/>
    <property type="match status" value="1"/>
</dbReference>
<dbReference type="GO" id="GO:0000819">
    <property type="term" value="P:sister chromatid segregation"/>
    <property type="evidence" value="ECO:0007669"/>
    <property type="project" value="TreeGrafter"/>
</dbReference>
<keyword evidence="14 16" id="KW-0413">Isomerase</keyword>
<evidence type="ECO:0000256" key="13">
    <source>
        <dbReference type="ARBA" id="ARBA00023125"/>
    </source>
</evidence>
<dbReference type="Gene3D" id="3.90.199.10">
    <property type="entry name" value="Topoisomerase II, domain 5"/>
    <property type="match status" value="1"/>
</dbReference>
<dbReference type="GO" id="GO:0006265">
    <property type="term" value="P:DNA topological change"/>
    <property type="evidence" value="ECO:0007669"/>
    <property type="project" value="UniProtKB-UniRule"/>
</dbReference>
<reference evidence="18" key="1">
    <citation type="journal article" date="2019" name="MBio">
        <title>Virus Genomes from Deep Sea Sediments Expand the Ocean Megavirome and Support Independent Origins of Viral Gigantism.</title>
        <authorList>
            <person name="Backstrom D."/>
            <person name="Yutin N."/>
            <person name="Jorgensen S.L."/>
            <person name="Dharamshi J."/>
            <person name="Homa F."/>
            <person name="Zaremba-Niedwiedzka K."/>
            <person name="Spang A."/>
            <person name="Wolf Y.I."/>
            <person name="Koonin E.V."/>
            <person name="Ettema T.J."/>
        </authorList>
    </citation>
    <scope>NUCLEOTIDE SEQUENCE</scope>
</reference>
<evidence type="ECO:0000256" key="9">
    <source>
        <dbReference type="ARBA" id="ARBA00022741"/>
    </source>
</evidence>
<evidence type="ECO:0000256" key="4">
    <source>
        <dbReference type="ARBA" id="ARBA00001946"/>
    </source>
</evidence>
<keyword evidence="13 16" id="KW-0238">DNA-binding</keyword>
<dbReference type="SUPFAM" id="SSF54211">
    <property type="entry name" value="Ribosomal protein S5 domain 2-like"/>
    <property type="match status" value="1"/>
</dbReference>
<evidence type="ECO:0000313" key="18">
    <source>
        <dbReference type="EMBL" id="QBK87068.1"/>
    </source>
</evidence>
<keyword evidence="8" id="KW-0479">Metal-binding</keyword>
<dbReference type="Gene3D" id="3.30.1490.30">
    <property type="match status" value="1"/>
</dbReference>
<dbReference type="Gene3D" id="3.30.565.10">
    <property type="entry name" value="Histidine kinase-like ATPase, C-terminal domain"/>
    <property type="match status" value="1"/>
</dbReference>
<dbReference type="InterPro" id="IPR036890">
    <property type="entry name" value="HATPase_C_sf"/>
</dbReference>
<dbReference type="InterPro" id="IPR001241">
    <property type="entry name" value="Topo_IIA"/>
</dbReference>
<evidence type="ECO:0000256" key="15">
    <source>
        <dbReference type="ARBA" id="ARBA00031138"/>
    </source>
</evidence>
<dbReference type="InterPro" id="IPR013759">
    <property type="entry name" value="Topo_IIA_B_C"/>
</dbReference>
<evidence type="ECO:0000256" key="10">
    <source>
        <dbReference type="ARBA" id="ARBA00022840"/>
    </source>
</evidence>
<evidence type="ECO:0000256" key="8">
    <source>
        <dbReference type="ARBA" id="ARBA00022723"/>
    </source>
</evidence>
<evidence type="ECO:0000259" key="17">
    <source>
        <dbReference type="PROSITE" id="PS52040"/>
    </source>
</evidence>
<comment type="cofactor">
    <cofactor evidence="4">
        <name>Mg(2+)</name>
        <dbReference type="ChEBI" id="CHEBI:18420"/>
    </cofactor>
</comment>